<proteinExistence type="predicted"/>
<evidence type="ECO:0000259" key="1">
    <source>
        <dbReference type="Pfam" id="PF03551"/>
    </source>
</evidence>
<dbReference type="PANTHER" id="PTHR43252">
    <property type="entry name" value="TRANSCRIPTIONAL REGULATOR YQJI"/>
    <property type="match status" value="1"/>
</dbReference>
<dbReference type="Pfam" id="PF03551">
    <property type="entry name" value="PadR"/>
    <property type="match status" value="1"/>
</dbReference>
<dbReference type="SUPFAM" id="SSF46785">
    <property type="entry name" value="Winged helix' DNA-binding domain"/>
    <property type="match status" value="1"/>
</dbReference>
<name>A0A382KT42_9ZZZZ</name>
<accession>A0A382KT42</accession>
<dbReference type="Gene3D" id="1.10.10.10">
    <property type="entry name" value="Winged helix-like DNA-binding domain superfamily/Winged helix DNA-binding domain"/>
    <property type="match status" value="1"/>
</dbReference>
<sequence>MQTDTICLGLLSTGPKSGYEIKQIFEGPLSEIYSLSYGTIYPTLNKLMDEKFVTCKQHAQDKKPDKKVYTISKKGSKLLNDNLIADATNYLRSGNFGDQVKSEFFLLLLFSKNISKETVETIVNQRESFFKQKLELMKYEGPLTPELDSIRNEKATQFIRGLAIELIETGLSYLEKNKGKLSK</sequence>
<dbReference type="InterPro" id="IPR005149">
    <property type="entry name" value="Tscrpt_reg_PadR_N"/>
</dbReference>
<evidence type="ECO:0000313" key="2">
    <source>
        <dbReference type="EMBL" id="SVC27640.1"/>
    </source>
</evidence>
<dbReference type="InterPro" id="IPR036388">
    <property type="entry name" value="WH-like_DNA-bd_sf"/>
</dbReference>
<feature type="domain" description="Transcription regulator PadR N-terminal" evidence="1">
    <location>
        <begin position="8"/>
        <end position="79"/>
    </location>
</feature>
<dbReference type="AlphaFoldDB" id="A0A382KT42"/>
<organism evidence="2">
    <name type="scientific">marine metagenome</name>
    <dbReference type="NCBI Taxonomy" id="408172"/>
    <lineage>
        <taxon>unclassified sequences</taxon>
        <taxon>metagenomes</taxon>
        <taxon>ecological metagenomes</taxon>
    </lineage>
</organism>
<dbReference type="EMBL" id="UINC01082663">
    <property type="protein sequence ID" value="SVC27640.1"/>
    <property type="molecule type" value="Genomic_DNA"/>
</dbReference>
<dbReference type="PANTHER" id="PTHR43252:SF6">
    <property type="entry name" value="NEGATIVE TRANSCRIPTION REGULATOR PADR"/>
    <property type="match status" value="1"/>
</dbReference>
<dbReference type="InterPro" id="IPR036390">
    <property type="entry name" value="WH_DNA-bd_sf"/>
</dbReference>
<reference evidence="2" key="1">
    <citation type="submission" date="2018-05" db="EMBL/GenBank/DDBJ databases">
        <authorList>
            <person name="Lanie J.A."/>
            <person name="Ng W.-L."/>
            <person name="Kazmierczak K.M."/>
            <person name="Andrzejewski T.M."/>
            <person name="Davidsen T.M."/>
            <person name="Wayne K.J."/>
            <person name="Tettelin H."/>
            <person name="Glass J.I."/>
            <person name="Rusch D."/>
            <person name="Podicherti R."/>
            <person name="Tsui H.-C.T."/>
            <person name="Winkler M.E."/>
        </authorList>
    </citation>
    <scope>NUCLEOTIDE SEQUENCE</scope>
</reference>
<protein>
    <recommendedName>
        <fullName evidence="1">Transcription regulator PadR N-terminal domain-containing protein</fullName>
    </recommendedName>
</protein>
<gene>
    <name evidence="2" type="ORF">METZ01_LOCUS280494</name>
</gene>